<evidence type="ECO:0000259" key="5">
    <source>
        <dbReference type="Pfam" id="PF07699"/>
    </source>
</evidence>
<dbReference type="SUPFAM" id="SSF117281">
    <property type="entry name" value="Kelch motif"/>
    <property type="match status" value="2"/>
</dbReference>
<feature type="transmembrane region" description="Helical" evidence="3">
    <location>
        <begin position="793"/>
        <end position="814"/>
    </location>
</feature>
<dbReference type="PANTHER" id="PTHR46093:SF18">
    <property type="entry name" value="FIBRONECTIN TYPE-III DOMAIN-CONTAINING PROTEIN"/>
    <property type="match status" value="1"/>
</dbReference>
<keyword evidence="3" id="KW-1133">Transmembrane helix</keyword>
<organism evidence="6 7">
    <name type="scientific">Stentor coeruleus</name>
    <dbReference type="NCBI Taxonomy" id="5963"/>
    <lineage>
        <taxon>Eukaryota</taxon>
        <taxon>Sar</taxon>
        <taxon>Alveolata</taxon>
        <taxon>Ciliophora</taxon>
        <taxon>Postciliodesmatophora</taxon>
        <taxon>Heterotrichea</taxon>
        <taxon>Heterotrichida</taxon>
        <taxon>Stentoridae</taxon>
        <taxon>Stentor</taxon>
    </lineage>
</organism>
<dbReference type="Pfam" id="PF24681">
    <property type="entry name" value="Kelch_KLHDC2_KLHL20_DRC7"/>
    <property type="match status" value="2"/>
</dbReference>
<evidence type="ECO:0000256" key="2">
    <source>
        <dbReference type="ARBA" id="ARBA00022737"/>
    </source>
</evidence>
<dbReference type="InterPro" id="IPR009030">
    <property type="entry name" value="Growth_fac_rcpt_cys_sf"/>
</dbReference>
<sequence length="1116" mass="125917">MFIFYHMLAVASCFSTELLPPSQFIPEKRFLSSLHYCGFSNTILVFSGQTNDGFSSSFDLYNATTEKWEHVEVDNELTPEPRHSMIFMRDPYHNYFYIFGGITNIGPTNSMWRYHIYEKTVKFIQWEKVNYIGTAPKLFSSGFISDFEGIEKILYIYGGQTEKSVSNSLYKFNTTDLVFTEIKYKGYAPELMYPNLLHIGDSLYLLGGYNIVNNDIKYNLKVYQMSFGNLEWNEFYISGQLLPKQQAGAYSYKDTAVIMQGMNYSEVITTWQIINITSREVTDLNMNLTSSKYAYSSPRESGNVFIFGGIDTEPLNSLTIAYSATGNTKVISNNYESPPERMHASLILIENSLYLFGGQDHDTFYNDLWKFYVVSKVWEEVKNYANAPSARSMHAASFVGFRMFIFGGKNTQFLGDLYEYNSFSDLWKIIHPGGISAPSARAGACAGYFNQSLLIYGGIGERGLLNDLWKYDLKNNEYIQLASGLYSHSYIRCTINKQEQKMYVMSTPDTVRYKQLFYYDIQLNKWFDIASPKIGGTGSIDMILGDTFISLGGLIWDTSAKYSYSTYSITTGILSTESLDIGFYYPAYCLIKDSLYIFGGGKVTGNLILSKKSTNFLAKICLGKIFSQTFCGIGSYYKNNKCDFCPQGTYSDYLNSTSCKECPKGSYNKIIGGTSFQQCLPCRTGSWNNFTGQSFCRDCPSNSYCPYGSFYPSDYIAAISNSSIQPEAFKSPTSLYDYYSNLILSGILAILSLTLVLIIFTKKARDKLHSLDIYTNLHNHQQLVPMYIKKTNLGGFCSIVFVSIAMLFVSLSIVKYKVLNLIEVRTLVPLVTISEEILADIYFDVNFFYYGGNCGNDGECDISSSFQYIGLNGIISKECKKIGQTCNVFITCKGCSVDINAALRISFFEDHSFCSKISVNITASSAIPNQFSSVQVVVESGANSYFKGLNPTTYKYLLIPTIYKDNPIKLSGYHLSIEDSPDKGSQYSSQDYSYGSGLSLEVQLSKTSTCLSVTRDNEIGLLELFSALIGTVFGFLSSIGGIMNHTEKYYENLNSWVHHKNVLKYYYQRTRKIIRNIYSETDMNKTYATGTFSALSLYQAEPFTGDNTVTKLKNDI</sequence>
<dbReference type="InterPro" id="IPR011641">
    <property type="entry name" value="Tyr-kin_ephrin_A/B_rcpt-like"/>
</dbReference>
<dbReference type="AlphaFoldDB" id="A0A1R2B234"/>
<dbReference type="SUPFAM" id="SSF57184">
    <property type="entry name" value="Growth factor receptor domain"/>
    <property type="match status" value="1"/>
</dbReference>
<dbReference type="CDD" id="cd00185">
    <property type="entry name" value="TNFRSF"/>
    <property type="match status" value="1"/>
</dbReference>
<accession>A0A1R2B234</accession>
<feature type="signal peptide" evidence="4">
    <location>
        <begin position="1"/>
        <end position="15"/>
    </location>
</feature>
<dbReference type="Proteomes" id="UP000187209">
    <property type="component" value="Unassembled WGS sequence"/>
</dbReference>
<dbReference type="PANTHER" id="PTHR46093">
    <property type="entry name" value="ACYL-COA-BINDING DOMAIN-CONTAINING PROTEIN 5"/>
    <property type="match status" value="1"/>
</dbReference>
<evidence type="ECO:0000313" key="6">
    <source>
        <dbReference type="EMBL" id="OMJ70838.1"/>
    </source>
</evidence>
<feature type="transmembrane region" description="Helical" evidence="3">
    <location>
        <begin position="738"/>
        <end position="760"/>
    </location>
</feature>
<feature type="chain" id="PRO_5012977894" description="Tyrosine-protein kinase ephrin type A/B receptor-like domain-containing protein" evidence="4">
    <location>
        <begin position="16"/>
        <end position="1116"/>
    </location>
</feature>
<dbReference type="Gene3D" id="2.10.50.10">
    <property type="entry name" value="Tumor Necrosis Factor Receptor, subunit A, domain 2"/>
    <property type="match status" value="1"/>
</dbReference>
<dbReference type="SMART" id="SM01411">
    <property type="entry name" value="Ephrin_rec_like"/>
    <property type="match status" value="1"/>
</dbReference>
<dbReference type="Gene3D" id="2.120.10.80">
    <property type="entry name" value="Kelch-type beta propeller"/>
    <property type="match status" value="2"/>
</dbReference>
<dbReference type="EMBL" id="MPUH01001049">
    <property type="protein sequence ID" value="OMJ70838.1"/>
    <property type="molecule type" value="Genomic_DNA"/>
</dbReference>
<dbReference type="OrthoDB" id="191037at2759"/>
<feature type="domain" description="Tyrosine-protein kinase ephrin type A/B receptor-like" evidence="5">
    <location>
        <begin position="634"/>
        <end position="679"/>
    </location>
</feature>
<reference evidence="6 7" key="1">
    <citation type="submission" date="2016-11" db="EMBL/GenBank/DDBJ databases">
        <title>The macronuclear genome of Stentor coeruleus: a giant cell with tiny introns.</title>
        <authorList>
            <person name="Slabodnick M."/>
            <person name="Ruby J.G."/>
            <person name="Reiff S.B."/>
            <person name="Swart E.C."/>
            <person name="Gosai S."/>
            <person name="Prabakaran S."/>
            <person name="Witkowska E."/>
            <person name="Larue G.E."/>
            <person name="Fisher S."/>
            <person name="Freeman R.M."/>
            <person name="Gunawardena J."/>
            <person name="Chu W."/>
            <person name="Stover N.A."/>
            <person name="Gregory B.D."/>
            <person name="Nowacki M."/>
            <person name="Derisi J."/>
            <person name="Roy S.W."/>
            <person name="Marshall W.F."/>
            <person name="Sood P."/>
        </authorList>
    </citation>
    <scope>NUCLEOTIDE SEQUENCE [LARGE SCALE GENOMIC DNA]</scope>
    <source>
        <strain evidence="6">WM001</strain>
    </source>
</reference>
<keyword evidence="2" id="KW-0677">Repeat</keyword>
<keyword evidence="4" id="KW-0732">Signal</keyword>
<evidence type="ECO:0000256" key="1">
    <source>
        <dbReference type="ARBA" id="ARBA00022441"/>
    </source>
</evidence>
<evidence type="ECO:0000256" key="4">
    <source>
        <dbReference type="SAM" id="SignalP"/>
    </source>
</evidence>
<evidence type="ECO:0000313" key="7">
    <source>
        <dbReference type="Proteomes" id="UP000187209"/>
    </source>
</evidence>
<comment type="caution">
    <text evidence="6">The sequence shown here is derived from an EMBL/GenBank/DDBJ whole genome shotgun (WGS) entry which is preliminary data.</text>
</comment>
<dbReference type="InterPro" id="IPR015915">
    <property type="entry name" value="Kelch-typ_b-propeller"/>
</dbReference>
<keyword evidence="3" id="KW-0812">Transmembrane</keyword>
<name>A0A1R2B234_9CILI</name>
<evidence type="ECO:0000256" key="3">
    <source>
        <dbReference type="SAM" id="Phobius"/>
    </source>
</evidence>
<keyword evidence="1" id="KW-0880">Kelch repeat</keyword>
<dbReference type="Pfam" id="PF07699">
    <property type="entry name" value="Ephrin_rec_like"/>
    <property type="match status" value="1"/>
</dbReference>
<keyword evidence="7" id="KW-1185">Reference proteome</keyword>
<protein>
    <recommendedName>
        <fullName evidence="5">Tyrosine-protein kinase ephrin type A/B receptor-like domain-containing protein</fullName>
    </recommendedName>
</protein>
<keyword evidence="3" id="KW-0472">Membrane</keyword>
<gene>
    <name evidence="6" type="ORF">SteCoe_31101</name>
</gene>
<proteinExistence type="predicted"/>